<gene>
    <name evidence="5" type="ORF">SAMN05444266_107338</name>
</gene>
<dbReference type="STRING" id="1419482.SAMN05444266_107338"/>
<dbReference type="InterPro" id="IPR001533">
    <property type="entry name" value="Pterin_deHydtase"/>
</dbReference>
<dbReference type="EMBL" id="FRBL01000007">
    <property type="protein sequence ID" value="SHM30877.1"/>
    <property type="molecule type" value="Genomic_DNA"/>
</dbReference>
<accession>A0A1M7HRX6</accession>
<dbReference type="RefSeq" id="WP_073084410.1">
    <property type="nucleotide sequence ID" value="NZ_FRBL01000007.1"/>
</dbReference>
<dbReference type="OrthoDB" id="9794987at2"/>
<keyword evidence="6" id="KW-1185">Reference proteome</keyword>
<comment type="catalytic activity">
    <reaction evidence="1">
        <text>(4aS,6R)-4a-hydroxy-L-erythro-5,6,7,8-tetrahydrobiopterin = (6R)-L-erythro-6,7-dihydrobiopterin + H2O</text>
        <dbReference type="Rhea" id="RHEA:11920"/>
        <dbReference type="ChEBI" id="CHEBI:15377"/>
        <dbReference type="ChEBI" id="CHEBI:15642"/>
        <dbReference type="ChEBI" id="CHEBI:43120"/>
        <dbReference type="EC" id="4.2.1.96"/>
    </reaction>
</comment>
<dbReference type="AlphaFoldDB" id="A0A1M7HRX6"/>
<evidence type="ECO:0000313" key="5">
    <source>
        <dbReference type="EMBL" id="SHM30877.1"/>
    </source>
</evidence>
<evidence type="ECO:0000256" key="2">
    <source>
        <dbReference type="ARBA" id="ARBA00006472"/>
    </source>
</evidence>
<dbReference type="Proteomes" id="UP000184420">
    <property type="component" value="Unassembled WGS sequence"/>
</dbReference>
<protein>
    <recommendedName>
        <fullName evidence="3">4a-hydroxytetrahydrobiopterin dehydratase</fullName>
        <ecNumber evidence="3">4.2.1.96</ecNumber>
    </recommendedName>
</protein>
<name>A0A1M7HRX6_9BACT</name>
<dbReference type="EC" id="4.2.1.96" evidence="3"/>
<dbReference type="PANTHER" id="PTHR12599">
    <property type="entry name" value="PTERIN-4-ALPHA-CARBINOLAMINE DEHYDRATASE"/>
    <property type="match status" value="1"/>
</dbReference>
<evidence type="ECO:0000256" key="4">
    <source>
        <dbReference type="ARBA" id="ARBA00023239"/>
    </source>
</evidence>
<comment type="similarity">
    <text evidence="2">Belongs to the pterin-4-alpha-carbinolamine dehydratase family.</text>
</comment>
<evidence type="ECO:0000313" key="6">
    <source>
        <dbReference type="Proteomes" id="UP000184420"/>
    </source>
</evidence>
<evidence type="ECO:0000256" key="1">
    <source>
        <dbReference type="ARBA" id="ARBA00001554"/>
    </source>
</evidence>
<dbReference type="PANTHER" id="PTHR12599:SF0">
    <property type="entry name" value="PTERIN-4-ALPHA-CARBINOLAMINE DEHYDRATASE"/>
    <property type="match status" value="1"/>
</dbReference>
<dbReference type="Pfam" id="PF01329">
    <property type="entry name" value="Pterin_4a"/>
    <property type="match status" value="1"/>
</dbReference>
<dbReference type="Gene3D" id="3.30.1360.20">
    <property type="entry name" value="Transcriptional coactivator/pterin dehydratase"/>
    <property type="match status" value="1"/>
</dbReference>
<dbReference type="SUPFAM" id="SSF55248">
    <property type="entry name" value="PCD-like"/>
    <property type="match status" value="1"/>
</dbReference>
<evidence type="ECO:0000256" key="3">
    <source>
        <dbReference type="ARBA" id="ARBA00013252"/>
    </source>
</evidence>
<keyword evidence="4" id="KW-0456">Lyase</keyword>
<sequence length="76" mass="9107">MWEEKNNQLFRAFTFKDFREAFAFMTKVALTAEKMDHHPYWTNVYNKVEIYLCTHDAGDIVTEKDRQLANAIDQLF</sequence>
<organism evidence="5 6">
    <name type="scientific">Chitinophaga jiangningensis</name>
    <dbReference type="NCBI Taxonomy" id="1419482"/>
    <lineage>
        <taxon>Bacteria</taxon>
        <taxon>Pseudomonadati</taxon>
        <taxon>Bacteroidota</taxon>
        <taxon>Chitinophagia</taxon>
        <taxon>Chitinophagales</taxon>
        <taxon>Chitinophagaceae</taxon>
        <taxon>Chitinophaga</taxon>
    </lineage>
</organism>
<dbReference type="GO" id="GO:0006729">
    <property type="term" value="P:tetrahydrobiopterin biosynthetic process"/>
    <property type="evidence" value="ECO:0007669"/>
    <property type="project" value="InterPro"/>
</dbReference>
<proteinExistence type="inferred from homology"/>
<dbReference type="InterPro" id="IPR036428">
    <property type="entry name" value="PCD_sf"/>
</dbReference>
<reference evidence="5 6" key="1">
    <citation type="submission" date="2016-11" db="EMBL/GenBank/DDBJ databases">
        <authorList>
            <person name="Jaros S."/>
            <person name="Januszkiewicz K."/>
            <person name="Wedrychowicz H."/>
        </authorList>
    </citation>
    <scope>NUCLEOTIDE SEQUENCE [LARGE SCALE GENOMIC DNA]</scope>
    <source>
        <strain evidence="5 6">DSM 27406</strain>
    </source>
</reference>
<dbReference type="GO" id="GO:0008124">
    <property type="term" value="F:4-alpha-hydroxytetrahydrobiopterin dehydratase activity"/>
    <property type="evidence" value="ECO:0007669"/>
    <property type="project" value="UniProtKB-EC"/>
</dbReference>